<gene>
    <name evidence="1" type="ORF">GCM10009102_05700</name>
</gene>
<dbReference type="InterPro" id="IPR036390">
    <property type="entry name" value="WH_DNA-bd_sf"/>
</dbReference>
<keyword evidence="2" id="KW-1185">Reference proteome</keyword>
<dbReference type="Gene3D" id="3.30.450.20">
    <property type="entry name" value="PAS domain"/>
    <property type="match status" value="1"/>
</dbReference>
<dbReference type="InterPro" id="IPR000014">
    <property type="entry name" value="PAS"/>
</dbReference>
<evidence type="ECO:0000313" key="1">
    <source>
        <dbReference type="EMBL" id="GAA0660063.1"/>
    </source>
</evidence>
<dbReference type="Proteomes" id="UP001500238">
    <property type="component" value="Unassembled WGS sequence"/>
</dbReference>
<comment type="caution">
    <text evidence="1">The sequence shown here is derived from an EMBL/GenBank/DDBJ whole genome shotgun (WGS) entry which is preliminary data.</text>
</comment>
<name>A0ABN1HN76_9SPHN</name>
<protein>
    <recommendedName>
        <fullName evidence="3">PAS domain S-box protein</fullName>
    </recommendedName>
</protein>
<dbReference type="EMBL" id="BAAAES010000004">
    <property type="protein sequence ID" value="GAA0660063.1"/>
    <property type="molecule type" value="Genomic_DNA"/>
</dbReference>
<accession>A0ABN1HN76</accession>
<reference evidence="1 2" key="1">
    <citation type="journal article" date="2019" name="Int. J. Syst. Evol. Microbiol.">
        <title>The Global Catalogue of Microorganisms (GCM) 10K type strain sequencing project: providing services to taxonomists for standard genome sequencing and annotation.</title>
        <authorList>
            <consortium name="The Broad Institute Genomics Platform"/>
            <consortium name="The Broad Institute Genome Sequencing Center for Infectious Disease"/>
            <person name="Wu L."/>
            <person name="Ma J."/>
        </authorList>
    </citation>
    <scope>NUCLEOTIDE SEQUENCE [LARGE SCALE GENOMIC DNA]</scope>
    <source>
        <strain evidence="1 2">JCM 14603</strain>
    </source>
</reference>
<evidence type="ECO:0000313" key="2">
    <source>
        <dbReference type="Proteomes" id="UP001500238"/>
    </source>
</evidence>
<dbReference type="SUPFAM" id="SSF46785">
    <property type="entry name" value="Winged helix' DNA-binding domain"/>
    <property type="match status" value="1"/>
</dbReference>
<dbReference type="CDD" id="cd00130">
    <property type="entry name" value="PAS"/>
    <property type="match status" value="1"/>
</dbReference>
<proteinExistence type="predicted"/>
<dbReference type="SUPFAM" id="SSF55785">
    <property type="entry name" value="PYP-like sensor domain (PAS domain)"/>
    <property type="match status" value="1"/>
</dbReference>
<dbReference type="InterPro" id="IPR035965">
    <property type="entry name" value="PAS-like_dom_sf"/>
</dbReference>
<organism evidence="1 2">
    <name type="scientific">Sphingomonas insulae</name>
    <dbReference type="NCBI Taxonomy" id="424800"/>
    <lineage>
        <taxon>Bacteria</taxon>
        <taxon>Pseudomonadati</taxon>
        <taxon>Pseudomonadota</taxon>
        <taxon>Alphaproteobacteria</taxon>
        <taxon>Sphingomonadales</taxon>
        <taxon>Sphingomonadaceae</taxon>
        <taxon>Sphingomonas</taxon>
    </lineage>
</organism>
<sequence length="217" mass="23908">MDGIILAGDRGFCELLQRDQADIVGLSFQAVTDPRDVERSKRMLAVLEDGAAPVRLQKRYIRADGSSIAANLFVTRFSDPDRLVSTLFWRDHGRALPPARLWEAALRIRHVHIARMRLFGEDLCTDPVGSLLIGIYLAEAEGRNVELAEIAEFANLAAATAMRWLTLLEKRGLVQIGAGPPQAILLTQDGLGRIEAMLSAVYDVPESILLVAEHQQA</sequence>
<evidence type="ECO:0008006" key="3">
    <source>
        <dbReference type="Google" id="ProtNLM"/>
    </source>
</evidence>